<comment type="similarity">
    <text evidence="4 19">In the C-terminal section; belongs to the NnrD/CARKD family.</text>
</comment>
<feature type="binding site" evidence="17">
    <location>
        <position position="329"/>
    </location>
    <ligand>
        <name>(6S)-NADPHX</name>
        <dbReference type="ChEBI" id="CHEBI:64076"/>
    </ligand>
</feature>
<dbReference type="PANTHER" id="PTHR12592">
    <property type="entry name" value="ATP-DEPENDENT (S)-NAD(P)H-HYDRATE DEHYDRATASE FAMILY MEMBER"/>
    <property type="match status" value="1"/>
</dbReference>
<evidence type="ECO:0000256" key="19">
    <source>
        <dbReference type="PIRNR" id="PIRNR017184"/>
    </source>
</evidence>
<feature type="binding site" evidence="18">
    <location>
        <begin position="61"/>
        <end position="65"/>
    </location>
    <ligand>
        <name>(6S)-NADPHX</name>
        <dbReference type="ChEBI" id="CHEBI:64076"/>
    </ligand>
</feature>
<dbReference type="EC" id="4.2.1.136" evidence="19"/>
<feature type="binding site" evidence="17">
    <location>
        <begin position="419"/>
        <end position="423"/>
    </location>
    <ligand>
        <name>AMP</name>
        <dbReference type="ChEBI" id="CHEBI:456215"/>
    </ligand>
</feature>
<name>A0AA51RX05_9GAMM</name>
<organism evidence="22 23">
    <name type="scientific">Pleionea litopenaei</name>
    <dbReference type="NCBI Taxonomy" id="3070815"/>
    <lineage>
        <taxon>Bacteria</taxon>
        <taxon>Pseudomonadati</taxon>
        <taxon>Pseudomonadota</taxon>
        <taxon>Gammaproteobacteria</taxon>
        <taxon>Oceanospirillales</taxon>
        <taxon>Pleioneaceae</taxon>
        <taxon>Pleionea</taxon>
    </lineage>
</organism>
<evidence type="ECO:0000256" key="18">
    <source>
        <dbReference type="HAMAP-Rule" id="MF_01966"/>
    </source>
</evidence>
<evidence type="ECO:0000256" key="11">
    <source>
        <dbReference type="ARBA" id="ARBA00023235"/>
    </source>
</evidence>
<evidence type="ECO:0000256" key="9">
    <source>
        <dbReference type="ARBA" id="ARBA00022958"/>
    </source>
</evidence>
<dbReference type="Gene3D" id="3.40.1190.20">
    <property type="match status" value="1"/>
</dbReference>
<evidence type="ECO:0000256" key="14">
    <source>
        <dbReference type="ARBA" id="ARBA00025153"/>
    </source>
</evidence>
<dbReference type="PROSITE" id="PS01050">
    <property type="entry name" value="YJEF_C_2"/>
    <property type="match status" value="1"/>
</dbReference>
<evidence type="ECO:0000256" key="10">
    <source>
        <dbReference type="ARBA" id="ARBA00023027"/>
    </source>
</evidence>
<dbReference type="PIRSF" id="PIRSF017184">
    <property type="entry name" value="Nnr"/>
    <property type="match status" value="1"/>
</dbReference>
<feature type="domain" description="YjeF C-terminal" evidence="20">
    <location>
        <begin position="230"/>
        <end position="510"/>
    </location>
</feature>
<keyword evidence="9 18" id="KW-0630">Potassium</keyword>
<dbReference type="KEGG" id="plei:Q9312_08770"/>
<gene>
    <name evidence="18" type="primary">nnrE</name>
    <name evidence="17" type="synonym">nnrD</name>
    <name evidence="22" type="ORF">Q9312_08770</name>
</gene>
<proteinExistence type="inferred from homology"/>
<dbReference type="EC" id="5.1.99.6" evidence="19"/>
<feature type="binding site" evidence="18">
    <location>
        <position position="166"/>
    </location>
    <ligand>
        <name>K(+)</name>
        <dbReference type="ChEBI" id="CHEBI:29103"/>
    </ligand>
</feature>
<feature type="binding site" evidence="18">
    <location>
        <begin position="134"/>
        <end position="140"/>
    </location>
    <ligand>
        <name>(6S)-NADPHX</name>
        <dbReference type="ChEBI" id="CHEBI:64076"/>
    </ligand>
</feature>
<evidence type="ECO:0000259" key="21">
    <source>
        <dbReference type="PROSITE" id="PS51385"/>
    </source>
</evidence>
<feature type="binding site" evidence="17">
    <location>
        <position position="382"/>
    </location>
    <ligand>
        <name>(6S)-NADPHX</name>
        <dbReference type="ChEBI" id="CHEBI:64076"/>
    </ligand>
</feature>
<dbReference type="SUPFAM" id="SSF64153">
    <property type="entry name" value="YjeF N-terminal domain-like"/>
    <property type="match status" value="1"/>
</dbReference>
<keyword evidence="13" id="KW-0511">Multifunctional enzyme</keyword>
<dbReference type="Pfam" id="PF01256">
    <property type="entry name" value="Carb_kinase"/>
    <property type="match status" value="1"/>
</dbReference>
<comment type="catalytic activity">
    <reaction evidence="2 18 19">
        <text>(6R)-NADPHX = (6S)-NADPHX</text>
        <dbReference type="Rhea" id="RHEA:32227"/>
        <dbReference type="ChEBI" id="CHEBI:64076"/>
        <dbReference type="ChEBI" id="CHEBI:64077"/>
        <dbReference type="EC" id="5.1.99.6"/>
    </reaction>
</comment>
<evidence type="ECO:0000256" key="4">
    <source>
        <dbReference type="ARBA" id="ARBA00009524"/>
    </source>
</evidence>
<evidence type="ECO:0000256" key="13">
    <source>
        <dbReference type="ARBA" id="ARBA00023268"/>
    </source>
</evidence>
<protein>
    <recommendedName>
        <fullName evidence="19">Bifunctional NAD(P)H-hydrate repair enzyme</fullName>
    </recommendedName>
    <alternativeName>
        <fullName evidence="19">Nicotinamide nucleotide repair protein</fullName>
    </alternativeName>
    <domain>
        <recommendedName>
            <fullName evidence="19">ADP-dependent (S)-NAD(P)H-hydrate dehydratase</fullName>
            <ecNumber evidence="19">4.2.1.136</ecNumber>
        </recommendedName>
        <alternativeName>
            <fullName evidence="19">ADP-dependent NAD(P)HX dehydratase</fullName>
        </alternativeName>
    </domain>
    <domain>
        <recommendedName>
            <fullName evidence="19">NAD(P)H-hydrate epimerase</fullName>
            <ecNumber evidence="19">5.1.99.6</ecNumber>
        </recommendedName>
    </domain>
</protein>
<evidence type="ECO:0000256" key="2">
    <source>
        <dbReference type="ARBA" id="ARBA00000909"/>
    </source>
</evidence>
<dbReference type="InterPro" id="IPR030677">
    <property type="entry name" value="Nnr"/>
</dbReference>
<dbReference type="NCBIfam" id="TIGR00196">
    <property type="entry name" value="yjeF_cterm"/>
    <property type="match status" value="1"/>
</dbReference>
<dbReference type="GO" id="GO:0052856">
    <property type="term" value="F:NAD(P)HX epimerase activity"/>
    <property type="evidence" value="ECO:0007669"/>
    <property type="project" value="UniProtKB-UniRule"/>
</dbReference>
<dbReference type="Proteomes" id="UP001239782">
    <property type="component" value="Chromosome"/>
</dbReference>
<comment type="catalytic activity">
    <reaction evidence="16 17 19">
        <text>(6S)-NADPHX + ADP = AMP + phosphate + NADPH + H(+)</text>
        <dbReference type="Rhea" id="RHEA:32235"/>
        <dbReference type="ChEBI" id="CHEBI:15378"/>
        <dbReference type="ChEBI" id="CHEBI:43474"/>
        <dbReference type="ChEBI" id="CHEBI:57783"/>
        <dbReference type="ChEBI" id="CHEBI:64076"/>
        <dbReference type="ChEBI" id="CHEBI:456215"/>
        <dbReference type="ChEBI" id="CHEBI:456216"/>
        <dbReference type="EC" id="4.2.1.136"/>
    </reaction>
</comment>
<evidence type="ECO:0000313" key="23">
    <source>
        <dbReference type="Proteomes" id="UP001239782"/>
    </source>
</evidence>
<keyword evidence="10 17" id="KW-0520">NAD</keyword>
<comment type="caution">
    <text evidence="18">Lacks conserved residue(s) required for the propagation of feature annotation.</text>
</comment>
<accession>A0AA51RX05</accession>
<evidence type="ECO:0000256" key="7">
    <source>
        <dbReference type="ARBA" id="ARBA00022840"/>
    </source>
</evidence>
<dbReference type="Pfam" id="PF03853">
    <property type="entry name" value="YjeF_N"/>
    <property type="match status" value="1"/>
</dbReference>
<keyword evidence="5 18" id="KW-0479">Metal-binding</keyword>
<dbReference type="HAMAP" id="MF_01965">
    <property type="entry name" value="NADHX_dehydratase"/>
    <property type="match status" value="1"/>
</dbReference>
<comment type="cofactor">
    <cofactor evidence="17">
        <name>Mg(2+)</name>
        <dbReference type="ChEBI" id="CHEBI:18420"/>
    </cofactor>
</comment>
<keyword evidence="7 17" id="KW-0067">ATP-binding</keyword>
<dbReference type="CDD" id="cd01171">
    <property type="entry name" value="YXKO-related"/>
    <property type="match status" value="1"/>
</dbReference>
<dbReference type="PROSITE" id="PS51385">
    <property type="entry name" value="YJEF_N"/>
    <property type="match status" value="1"/>
</dbReference>
<keyword evidence="23" id="KW-1185">Reference proteome</keyword>
<evidence type="ECO:0000256" key="1">
    <source>
        <dbReference type="ARBA" id="ARBA00000013"/>
    </source>
</evidence>
<dbReference type="RefSeq" id="WP_309204222.1">
    <property type="nucleotide sequence ID" value="NZ_CP133548.1"/>
</dbReference>
<comment type="function">
    <text evidence="18">Catalyzes the epimerization of the S- and R-forms of NAD(P)HX, a damaged form of NAD(P)H that is a result of enzymatic or heat-dependent hydration. This is a prerequisite for the S-specific NAD(P)H-hydrate dehydratase to allow the repair of both epimers of NAD(P)HX.</text>
</comment>
<comment type="similarity">
    <text evidence="17">Belongs to the NnrD/CARKD family.</text>
</comment>
<evidence type="ECO:0000256" key="8">
    <source>
        <dbReference type="ARBA" id="ARBA00022857"/>
    </source>
</evidence>
<comment type="function">
    <text evidence="17">Catalyzes the dehydration of the S-form of NAD(P)HX at the expense of ADP, which is converted to AMP. Together with NAD(P)HX epimerase, which catalyzes the epimerization of the S- and R-forms, the enzyme allows the repair of both epimers of NAD(P)HX, a damaged form of NAD(P)H that is a result of enzymatic or heat-dependent hydration.</text>
</comment>
<dbReference type="InterPro" id="IPR004443">
    <property type="entry name" value="YjeF_N_dom"/>
</dbReference>
<feature type="binding site" evidence="18">
    <location>
        <position position="130"/>
    </location>
    <ligand>
        <name>K(+)</name>
        <dbReference type="ChEBI" id="CHEBI:29103"/>
    </ligand>
</feature>
<dbReference type="Gene3D" id="3.40.50.10260">
    <property type="entry name" value="YjeF N-terminal domain"/>
    <property type="match status" value="1"/>
</dbReference>
<feature type="binding site" evidence="18">
    <location>
        <position position="62"/>
    </location>
    <ligand>
        <name>K(+)</name>
        <dbReference type="ChEBI" id="CHEBI:29103"/>
    </ligand>
</feature>
<sequence length="512" mass="54295">MLDGSGLYTAEEVKRLEQLYARFHDGSTYPLMERAGAAVYSEIRDRWPDRRHLLVLCGKGNNGGDGFVVARLAAQAGLSVSVLVMPGADSSQGDAERALMRLKSIGVEQLPWHIETFQSHHDKDNSVIVDALLGTGVSGDIRAPFDEAIAQVNRCSSPVVAVDLPSGLIADTGSIAGAAIRATITVTFIALKRGLLTGIAAEFCGELVLNDLKCGQGVFSLVNPNVHRFNYLQGKQWLKPRLRHSHKGHFGHCLVLGGTLGFPGAARLCSEAAARTGAGLVSLLTHPEHVHSIVSQRPEIMAHGLSETATKDSFRRLLEAATVIAVGPGMGQLKWGKNALALLDDYLAAGKAKAPPTVWDADALNLLAQRPHVIENRVITPHPGEAARLLNTSVAKIEADRFSAVAELAKRYGGVAILKGYGTLVADAEQIYVINVGNPGMATGGMGDTLTGIIAGLIAQGLSLLDAARLGVAIHGEAAELAVNIDGTRQERGLLASDLFPYIRRLVNPMGE</sequence>
<feature type="binding site" evidence="17">
    <location>
        <position position="265"/>
    </location>
    <ligand>
        <name>(6S)-NADPHX</name>
        <dbReference type="ChEBI" id="CHEBI:64076"/>
    </ligand>
</feature>
<dbReference type="NCBIfam" id="TIGR00197">
    <property type="entry name" value="yjeF_nterm"/>
    <property type="match status" value="1"/>
</dbReference>
<evidence type="ECO:0000256" key="3">
    <source>
        <dbReference type="ARBA" id="ARBA00006001"/>
    </source>
</evidence>
<dbReference type="SUPFAM" id="SSF53613">
    <property type="entry name" value="Ribokinase-like"/>
    <property type="match status" value="1"/>
</dbReference>
<feature type="binding site" evidence="18">
    <location>
        <position position="163"/>
    </location>
    <ligand>
        <name>(6S)-NADPHX</name>
        <dbReference type="ChEBI" id="CHEBI:64076"/>
    </ligand>
</feature>
<comment type="similarity">
    <text evidence="18">Belongs to the NnrE/AIBP family.</text>
</comment>
<evidence type="ECO:0000256" key="12">
    <source>
        <dbReference type="ARBA" id="ARBA00023239"/>
    </source>
</evidence>
<dbReference type="GO" id="GO:0052855">
    <property type="term" value="F:ADP-dependent NAD(P)H-hydrate dehydratase activity"/>
    <property type="evidence" value="ECO:0007669"/>
    <property type="project" value="UniProtKB-UniRule"/>
</dbReference>
<dbReference type="InterPro" id="IPR029056">
    <property type="entry name" value="Ribokinase-like"/>
</dbReference>
<dbReference type="PROSITE" id="PS51383">
    <property type="entry name" value="YJEF_C_3"/>
    <property type="match status" value="1"/>
</dbReference>
<dbReference type="HAMAP" id="MF_01966">
    <property type="entry name" value="NADHX_epimerase"/>
    <property type="match status" value="1"/>
</dbReference>
<feature type="binding site" evidence="17">
    <location>
        <position position="448"/>
    </location>
    <ligand>
        <name>(6S)-NADPHX</name>
        <dbReference type="ChEBI" id="CHEBI:64076"/>
    </ligand>
</feature>
<comment type="catalytic activity">
    <reaction evidence="1 18 19">
        <text>(6R)-NADHX = (6S)-NADHX</text>
        <dbReference type="Rhea" id="RHEA:32215"/>
        <dbReference type="ChEBI" id="CHEBI:64074"/>
        <dbReference type="ChEBI" id="CHEBI:64075"/>
        <dbReference type="EC" id="5.1.99.6"/>
    </reaction>
</comment>
<evidence type="ECO:0000313" key="22">
    <source>
        <dbReference type="EMBL" id="WMS88993.1"/>
    </source>
</evidence>
<keyword evidence="6 17" id="KW-0547">Nucleotide-binding</keyword>
<comment type="similarity">
    <text evidence="3 19">In the N-terminal section; belongs to the NnrE/AIBP family.</text>
</comment>
<dbReference type="InterPro" id="IPR017953">
    <property type="entry name" value="Carbohydrate_kinase_pred_CS"/>
</dbReference>
<keyword evidence="12 17" id="KW-0456">Lyase</keyword>
<comment type="subunit">
    <text evidence="17">Homotetramer.</text>
</comment>
<dbReference type="GO" id="GO:0110051">
    <property type="term" value="P:metabolite repair"/>
    <property type="evidence" value="ECO:0007669"/>
    <property type="project" value="TreeGrafter"/>
</dbReference>
<dbReference type="GO" id="GO:0046496">
    <property type="term" value="P:nicotinamide nucleotide metabolic process"/>
    <property type="evidence" value="ECO:0007669"/>
    <property type="project" value="UniProtKB-UniRule"/>
</dbReference>
<feature type="domain" description="YjeF N-terminal" evidence="21">
    <location>
        <begin position="13"/>
        <end position="220"/>
    </location>
</feature>
<comment type="cofactor">
    <cofactor evidence="18 19">
        <name>K(+)</name>
        <dbReference type="ChEBI" id="CHEBI:29103"/>
    </cofactor>
    <text evidence="18 19">Binds 1 potassium ion per subunit.</text>
</comment>
<evidence type="ECO:0000256" key="17">
    <source>
        <dbReference type="HAMAP-Rule" id="MF_01965"/>
    </source>
</evidence>
<evidence type="ECO:0000256" key="15">
    <source>
        <dbReference type="ARBA" id="ARBA00048238"/>
    </source>
</evidence>
<comment type="catalytic activity">
    <reaction evidence="15 17 19">
        <text>(6S)-NADHX + ADP = AMP + phosphate + NADH + H(+)</text>
        <dbReference type="Rhea" id="RHEA:32223"/>
        <dbReference type="ChEBI" id="CHEBI:15378"/>
        <dbReference type="ChEBI" id="CHEBI:43474"/>
        <dbReference type="ChEBI" id="CHEBI:57945"/>
        <dbReference type="ChEBI" id="CHEBI:64074"/>
        <dbReference type="ChEBI" id="CHEBI:456215"/>
        <dbReference type="ChEBI" id="CHEBI:456216"/>
        <dbReference type="EC" id="4.2.1.136"/>
    </reaction>
</comment>
<comment type="function">
    <text evidence="14 19">Bifunctional enzyme that catalyzes the epimerization of the S- and R-forms of NAD(P)HX and the dehydration of the S-form of NAD(P)HX at the expense of ADP, which is converted to AMP. This allows the repair of both epimers of NAD(P)HX, a damaged form of NAD(P)H that is a result of enzymatic or heat-dependent hydration.</text>
</comment>
<dbReference type="GO" id="GO:0046872">
    <property type="term" value="F:metal ion binding"/>
    <property type="evidence" value="ECO:0007669"/>
    <property type="project" value="UniProtKB-UniRule"/>
</dbReference>
<dbReference type="GO" id="GO:0005524">
    <property type="term" value="F:ATP binding"/>
    <property type="evidence" value="ECO:0007669"/>
    <property type="project" value="UniProtKB-UniRule"/>
</dbReference>
<dbReference type="AlphaFoldDB" id="A0AA51RX05"/>
<feature type="binding site" evidence="17">
    <location>
        <position position="447"/>
    </location>
    <ligand>
        <name>AMP</name>
        <dbReference type="ChEBI" id="CHEBI:456215"/>
    </ligand>
</feature>
<dbReference type="InterPro" id="IPR000631">
    <property type="entry name" value="CARKD"/>
</dbReference>
<dbReference type="InterPro" id="IPR036652">
    <property type="entry name" value="YjeF_N_dom_sf"/>
</dbReference>
<dbReference type="EMBL" id="CP133548">
    <property type="protein sequence ID" value="WMS88993.1"/>
    <property type="molecule type" value="Genomic_DNA"/>
</dbReference>
<keyword evidence="11 18" id="KW-0413">Isomerase</keyword>
<evidence type="ECO:0000259" key="20">
    <source>
        <dbReference type="PROSITE" id="PS51383"/>
    </source>
</evidence>
<evidence type="ECO:0000256" key="6">
    <source>
        <dbReference type="ARBA" id="ARBA00022741"/>
    </source>
</evidence>
<evidence type="ECO:0000256" key="16">
    <source>
        <dbReference type="ARBA" id="ARBA00049209"/>
    </source>
</evidence>
<evidence type="ECO:0000256" key="5">
    <source>
        <dbReference type="ARBA" id="ARBA00022723"/>
    </source>
</evidence>
<keyword evidence="8 17" id="KW-0521">NADP</keyword>
<dbReference type="PANTHER" id="PTHR12592:SF0">
    <property type="entry name" value="ATP-DEPENDENT (S)-NAD(P)H-HYDRATE DEHYDRATASE"/>
    <property type="match status" value="1"/>
</dbReference>
<reference evidence="22 23" key="1">
    <citation type="submission" date="2023-08" db="EMBL/GenBank/DDBJ databases">
        <title>Pleionea litopenaei sp. nov., isolated from stomach of juvenile Litopenaeus vannamei.</title>
        <authorList>
            <person name="Rho A.M."/>
            <person name="Hwang C.Y."/>
        </authorList>
    </citation>
    <scope>NUCLEOTIDE SEQUENCE [LARGE SCALE GENOMIC DNA]</scope>
    <source>
        <strain evidence="22 23">HL-JVS1</strain>
    </source>
</reference>